<organism evidence="1 2">
    <name type="scientific">Rubripirellula obstinata</name>
    <dbReference type="NCBI Taxonomy" id="406547"/>
    <lineage>
        <taxon>Bacteria</taxon>
        <taxon>Pseudomonadati</taxon>
        <taxon>Planctomycetota</taxon>
        <taxon>Planctomycetia</taxon>
        <taxon>Pirellulales</taxon>
        <taxon>Pirellulaceae</taxon>
        <taxon>Rubripirellula</taxon>
    </lineage>
</organism>
<dbReference type="Proteomes" id="UP000322699">
    <property type="component" value="Unassembled WGS sequence"/>
</dbReference>
<comment type="caution">
    <text evidence="1">The sequence shown here is derived from an EMBL/GenBank/DDBJ whole genome shotgun (WGS) entry which is preliminary data.</text>
</comment>
<proteinExistence type="predicted"/>
<sequence length="54" mass="5894">MAVFAGVKALEAYDLGGLLSAQAAEAWTPTVLGREVFSFSNVNLNFNLNFRRES</sequence>
<name>A0A5B1CDB2_9BACT</name>
<dbReference type="EMBL" id="VRLW01000001">
    <property type="protein sequence ID" value="KAA1259148.1"/>
    <property type="molecule type" value="Genomic_DNA"/>
</dbReference>
<gene>
    <name evidence="1" type="ORF">LF1_16760</name>
</gene>
<evidence type="ECO:0000313" key="1">
    <source>
        <dbReference type="EMBL" id="KAA1259148.1"/>
    </source>
</evidence>
<dbReference type="AlphaFoldDB" id="A0A5B1CDB2"/>
<reference evidence="1 2" key="1">
    <citation type="submission" date="2019-08" db="EMBL/GenBank/DDBJ databases">
        <title>Deep-cultivation of Planctomycetes and their phenomic and genomic characterization uncovers novel biology.</title>
        <authorList>
            <person name="Wiegand S."/>
            <person name="Jogler M."/>
            <person name="Boedeker C."/>
            <person name="Pinto D."/>
            <person name="Vollmers J."/>
            <person name="Rivas-Marin E."/>
            <person name="Kohn T."/>
            <person name="Peeters S.H."/>
            <person name="Heuer A."/>
            <person name="Rast P."/>
            <person name="Oberbeckmann S."/>
            <person name="Bunk B."/>
            <person name="Jeske O."/>
            <person name="Meyerdierks A."/>
            <person name="Storesund J.E."/>
            <person name="Kallscheuer N."/>
            <person name="Luecker S."/>
            <person name="Lage O.M."/>
            <person name="Pohl T."/>
            <person name="Merkel B.J."/>
            <person name="Hornburger P."/>
            <person name="Mueller R.-W."/>
            <person name="Bruemmer F."/>
            <person name="Labrenz M."/>
            <person name="Spormann A.M."/>
            <person name="Op Den Camp H."/>
            <person name="Overmann J."/>
            <person name="Amann R."/>
            <person name="Jetten M.S.M."/>
            <person name="Mascher T."/>
            <person name="Medema M.H."/>
            <person name="Devos D.P."/>
            <person name="Kaster A.-K."/>
            <person name="Ovreas L."/>
            <person name="Rohde M."/>
            <person name="Galperin M.Y."/>
            <person name="Jogler C."/>
        </authorList>
    </citation>
    <scope>NUCLEOTIDE SEQUENCE [LARGE SCALE GENOMIC DNA]</scope>
    <source>
        <strain evidence="1 2">LF1</strain>
    </source>
</reference>
<keyword evidence="2" id="KW-1185">Reference proteome</keyword>
<accession>A0A5B1CDB2</accession>
<evidence type="ECO:0000313" key="2">
    <source>
        <dbReference type="Proteomes" id="UP000322699"/>
    </source>
</evidence>
<protein>
    <submittedName>
        <fullName evidence="1">Uncharacterized protein</fullName>
    </submittedName>
</protein>